<dbReference type="PROSITE" id="PS00973">
    <property type="entry name" value="USP_2"/>
    <property type="match status" value="1"/>
</dbReference>
<dbReference type="InterPro" id="IPR001394">
    <property type="entry name" value="Peptidase_C19_UCH"/>
</dbReference>
<comment type="caution">
    <text evidence="11">The sequence shown here is derived from an EMBL/GenBank/DDBJ whole genome shotgun (WGS) entry which is preliminary data.</text>
</comment>
<gene>
    <name evidence="11" type="ORF">MtrunA17_Chr5g0411271</name>
</gene>
<evidence type="ECO:0000256" key="8">
    <source>
        <dbReference type="RuleBase" id="RU366025"/>
    </source>
</evidence>
<dbReference type="EMBL" id="PSQE01000005">
    <property type="protein sequence ID" value="RHN54842.1"/>
    <property type="molecule type" value="Genomic_DNA"/>
</dbReference>
<dbReference type="GO" id="GO:0016579">
    <property type="term" value="P:protein deubiquitination"/>
    <property type="evidence" value="ECO:0007669"/>
    <property type="project" value="InterPro"/>
</dbReference>
<dbReference type="Proteomes" id="UP000265566">
    <property type="component" value="Chromosome 5"/>
</dbReference>
<organism evidence="11">
    <name type="scientific">Medicago truncatula</name>
    <name type="common">Barrel medic</name>
    <name type="synonym">Medicago tribuloides</name>
    <dbReference type="NCBI Taxonomy" id="3880"/>
    <lineage>
        <taxon>Eukaryota</taxon>
        <taxon>Viridiplantae</taxon>
        <taxon>Streptophyta</taxon>
        <taxon>Embryophyta</taxon>
        <taxon>Tracheophyta</taxon>
        <taxon>Spermatophyta</taxon>
        <taxon>Magnoliopsida</taxon>
        <taxon>eudicotyledons</taxon>
        <taxon>Gunneridae</taxon>
        <taxon>Pentapetalae</taxon>
        <taxon>rosids</taxon>
        <taxon>fabids</taxon>
        <taxon>Fabales</taxon>
        <taxon>Fabaceae</taxon>
        <taxon>Papilionoideae</taxon>
        <taxon>50 kb inversion clade</taxon>
        <taxon>NPAAA clade</taxon>
        <taxon>Hologalegina</taxon>
        <taxon>IRL clade</taxon>
        <taxon>Trifolieae</taxon>
        <taxon>Medicago</taxon>
    </lineage>
</organism>
<keyword evidence="6 8" id="KW-0788">Thiol protease</keyword>
<dbReference type="Pfam" id="PF00443">
    <property type="entry name" value="UCH"/>
    <property type="match status" value="1"/>
</dbReference>
<evidence type="ECO:0000256" key="3">
    <source>
        <dbReference type="ARBA" id="ARBA00022670"/>
    </source>
</evidence>
<dbReference type="PANTHER" id="PTHR24006">
    <property type="entry name" value="UBIQUITIN CARBOXYL-TERMINAL HYDROLASE"/>
    <property type="match status" value="1"/>
</dbReference>
<feature type="region of interest" description="Disordered" evidence="9">
    <location>
        <begin position="1"/>
        <end position="29"/>
    </location>
</feature>
<dbReference type="FunFam" id="3.90.70.10:FF:000116">
    <property type="entry name" value="Ubiquitin carboxyl-terminal hydrolase 20"/>
    <property type="match status" value="1"/>
</dbReference>
<evidence type="ECO:0000259" key="10">
    <source>
        <dbReference type="PROSITE" id="PS50235"/>
    </source>
</evidence>
<proteinExistence type="inferred from homology"/>
<dbReference type="PANTHER" id="PTHR24006:SF747">
    <property type="entry name" value="UBIQUITIN CARBOXYL-TERMINAL HYDROLASE 20"/>
    <property type="match status" value="1"/>
</dbReference>
<comment type="catalytic activity">
    <reaction evidence="1 8">
        <text>Thiol-dependent hydrolysis of ester, thioester, amide, peptide and isopeptide bonds formed by the C-terminal Gly of ubiquitin (a 76-residue protein attached to proteins as an intracellular targeting signal).</text>
        <dbReference type="EC" id="3.4.19.12"/>
    </reaction>
</comment>
<feature type="region of interest" description="Disordered" evidence="9">
    <location>
        <begin position="602"/>
        <end position="715"/>
    </location>
</feature>
<dbReference type="Gramene" id="rna29935">
    <property type="protein sequence ID" value="RHN54842.1"/>
    <property type="gene ID" value="gene29935"/>
</dbReference>
<evidence type="ECO:0000256" key="5">
    <source>
        <dbReference type="ARBA" id="ARBA00022801"/>
    </source>
</evidence>
<dbReference type="InterPro" id="IPR038765">
    <property type="entry name" value="Papain-like_cys_pep_sf"/>
</dbReference>
<feature type="domain" description="USP" evidence="10">
    <location>
        <begin position="154"/>
        <end position="450"/>
    </location>
</feature>
<feature type="region of interest" description="Disordered" evidence="9">
    <location>
        <begin position="496"/>
        <end position="525"/>
    </location>
</feature>
<dbReference type="InterPro" id="IPR050164">
    <property type="entry name" value="Peptidase_C19"/>
</dbReference>
<dbReference type="InterPro" id="IPR028889">
    <property type="entry name" value="USP"/>
</dbReference>
<name>A0A396HND4_MEDTR</name>
<evidence type="ECO:0000313" key="11">
    <source>
        <dbReference type="EMBL" id="RHN54842.1"/>
    </source>
</evidence>
<evidence type="ECO:0000256" key="2">
    <source>
        <dbReference type="ARBA" id="ARBA00009085"/>
    </source>
</evidence>
<protein>
    <recommendedName>
        <fullName evidence="8">Ubiquitin carboxyl-terminal hydrolase</fullName>
        <ecNumber evidence="8">3.4.19.12</ecNumber>
    </recommendedName>
</protein>
<dbReference type="EC" id="3.4.19.12" evidence="8"/>
<dbReference type="OrthoDB" id="420187at2759"/>
<sequence>MSDSNSPRGEQEQEQEENQMNSSSMMSSISETLDPAQMGISLADLEDDIDVDVDVVGVSEPEDAGLTNAEIFSVMSTGDVPQVDIGDLSDIWPGPMDLAVYAPVPINSTRILAAPPQAWLPPDDENWIYDFNEEALQDEVYDSDSKAVPLMIGAGLANLGNTCFLNSIMQCFTHTVPLVEGLLLSCHSPNDGHNGFCVICAFRYQMKQSLESTGRVISPVVFVDNLKQFSSDFRRHQQEDAHEFMQCALDKLETCFSNFEEDNIAKKVFGGSLVSKLRCCNCSRSSITNEPLIDLSLEIENVDSISSALESFTMVENIDAKLKCEGCNEEVSVEKQLMLDQTPSIAAFHLKRFKTVGNNAVEKIDKHINFPLELDLQPYTILNESDNASLKYDLYAVVVHNGTSSDSGHYFCFVRTAPDTWHKLDDSMVTKVSEGTVLSQEAYILFYARQGTPWFSSFAESTIPCLNLSRMNTSPKSVLDITDGQDKSFSISNENIERSGVGKSKKNSEKSDYSCQQSRKFPENDDVIDASPCRKQFPAGPSNQKTLHLNGSEDISAQVLPVNYASPTGIAKPGGSSYAENVAPDKSKCSLEANDFIENDVFNALTPPNSPPSQTPGKSFQISRDHLKKEKQGISGKRSSSGKSSDNPQNKAARAYVRNMPGSRRGAFLDLLGDSPENKRKKTGSSHSDKDSSSARKKSGHASVGSYPVAAGVSQ</sequence>
<dbReference type="PROSITE" id="PS00972">
    <property type="entry name" value="USP_1"/>
    <property type="match status" value="1"/>
</dbReference>
<feature type="compositionally biased region" description="Low complexity" evidence="9">
    <location>
        <begin position="633"/>
        <end position="645"/>
    </location>
</feature>
<keyword evidence="4 8" id="KW-0833">Ubl conjugation pathway</keyword>
<dbReference type="SUPFAM" id="SSF54001">
    <property type="entry name" value="Cysteine proteinases"/>
    <property type="match status" value="1"/>
</dbReference>
<dbReference type="PROSITE" id="PS50235">
    <property type="entry name" value="USP_3"/>
    <property type="match status" value="1"/>
</dbReference>
<dbReference type="GO" id="GO:0006508">
    <property type="term" value="P:proteolysis"/>
    <property type="evidence" value="ECO:0007669"/>
    <property type="project" value="UniProtKB-KW"/>
</dbReference>
<feature type="compositionally biased region" description="Basic and acidic residues" evidence="9">
    <location>
        <begin position="623"/>
        <end position="632"/>
    </location>
</feature>
<evidence type="ECO:0000256" key="4">
    <source>
        <dbReference type="ARBA" id="ARBA00022786"/>
    </source>
</evidence>
<accession>A0A396HND4</accession>
<dbReference type="AlphaFoldDB" id="A0A396HND4"/>
<dbReference type="Gene3D" id="3.90.70.10">
    <property type="entry name" value="Cysteine proteinases"/>
    <property type="match status" value="1"/>
</dbReference>
<dbReference type="GO" id="GO:0004843">
    <property type="term" value="F:cysteine-type deubiquitinase activity"/>
    <property type="evidence" value="ECO:0007669"/>
    <property type="project" value="UniProtKB-UniRule"/>
</dbReference>
<evidence type="ECO:0000256" key="1">
    <source>
        <dbReference type="ARBA" id="ARBA00000707"/>
    </source>
</evidence>
<evidence type="ECO:0000256" key="9">
    <source>
        <dbReference type="SAM" id="MobiDB-lite"/>
    </source>
</evidence>
<keyword evidence="5 8" id="KW-0378">Hydrolase</keyword>
<comment type="similarity">
    <text evidence="2 8">Belongs to the peptidase C19 family.</text>
</comment>
<reference evidence="11" key="1">
    <citation type="journal article" date="2018" name="Nat. Plants">
        <title>Whole-genome landscape of Medicago truncatula symbiotic genes.</title>
        <authorList>
            <person name="Pecrix Y."/>
            <person name="Gamas P."/>
            <person name="Carrere S."/>
        </authorList>
    </citation>
    <scope>NUCLEOTIDE SEQUENCE</scope>
    <source>
        <tissue evidence="11">Leaves</tissue>
    </source>
</reference>
<evidence type="ECO:0000256" key="6">
    <source>
        <dbReference type="ARBA" id="ARBA00022807"/>
    </source>
</evidence>
<evidence type="ECO:0000256" key="7">
    <source>
        <dbReference type="ARBA" id="ARBA00037450"/>
    </source>
</evidence>
<keyword evidence="3 8" id="KW-0645">Protease</keyword>
<comment type="function">
    <text evidence="7 8">Recognizes and hydrolyzes the peptide bond at the C-terminal Gly of ubiquitin. Involved in the processing of poly-ubiquitin precursors as well as that of ubiquitinated proteins.</text>
</comment>
<dbReference type="InterPro" id="IPR018200">
    <property type="entry name" value="USP_CS"/>
</dbReference>
<feature type="compositionally biased region" description="Low complexity" evidence="9">
    <location>
        <begin position="18"/>
        <end position="29"/>
    </location>
</feature>